<accession>A0A1B1S732</accession>
<dbReference type="STRING" id="1796646.A4V02_01880"/>
<reference evidence="3" key="1">
    <citation type="submission" date="2016-04" db="EMBL/GenBank/DDBJ databases">
        <title>Complete Genome Sequences of Twelve Strains of a Stable Defined Moderately Diverse Mouse Microbiota 2 (sDMDMm2).</title>
        <authorList>
            <person name="Uchimura Y."/>
            <person name="Wyss M."/>
            <person name="Brugiroux S."/>
            <person name="Limenitakis J.P."/>
            <person name="Stecher B."/>
            <person name="McCoy K.D."/>
            <person name="Macpherson A.J."/>
        </authorList>
    </citation>
    <scope>NUCLEOTIDE SEQUENCE [LARGE SCALE GENOMIC DNA]</scope>
    <source>
        <strain evidence="3">YL27</strain>
    </source>
</reference>
<name>A0A1B1S732_9BACT</name>
<dbReference type="RefSeq" id="WP_068959992.1">
    <property type="nucleotide sequence ID" value="NZ_CAJTAP010000061.1"/>
</dbReference>
<dbReference type="AlphaFoldDB" id="A0A1B1S732"/>
<evidence type="ECO:0008006" key="4">
    <source>
        <dbReference type="Google" id="ProtNLM"/>
    </source>
</evidence>
<evidence type="ECO:0000256" key="1">
    <source>
        <dbReference type="SAM" id="SignalP"/>
    </source>
</evidence>
<keyword evidence="3" id="KW-1185">Reference proteome</keyword>
<gene>
    <name evidence="2" type="ORF">A4V02_01880</name>
</gene>
<dbReference type="GeneID" id="65535588"/>
<evidence type="ECO:0000313" key="3">
    <source>
        <dbReference type="Proteomes" id="UP000186351"/>
    </source>
</evidence>
<dbReference type="EMBL" id="CP015402">
    <property type="protein sequence ID" value="ANU62604.1"/>
    <property type="molecule type" value="Genomic_DNA"/>
</dbReference>
<accession>A0A1Z2XEN8</accession>
<organism evidence="2 3">
    <name type="scientific">Muribaculum intestinale</name>
    <dbReference type="NCBI Taxonomy" id="1796646"/>
    <lineage>
        <taxon>Bacteria</taxon>
        <taxon>Pseudomonadati</taxon>
        <taxon>Bacteroidota</taxon>
        <taxon>Bacteroidia</taxon>
        <taxon>Bacteroidales</taxon>
        <taxon>Muribaculaceae</taxon>
        <taxon>Muribaculum</taxon>
    </lineage>
</organism>
<dbReference type="KEGG" id="pary:A4V02_01880"/>
<proteinExistence type="predicted"/>
<sequence length="282" mass="31544">MNQLKFWHIALLLSIWSLTSCSDDNNENEAITPFCLGDTYYEVRLGQETNSIYITNGSGDISLAIEDENILQATYNGKLYADKPGGVVSLFGKQKGSTMLSIIDNMTGDKETIEVKVTDCYLAYVINDSNYPILPAGTTLFLVNNQAQDYYLFDQDNIYNKPILKDSGYEFFITQNADTGAAPTKYAIPNLRLNKHNPADAGTTASKFYDFQIELYGEEASSSYVLQVIQAYLGVDWERLINNALTKSPAPIDMTMILTVPDTDYRIRGIISFVSIPKYILD</sequence>
<evidence type="ECO:0000313" key="2">
    <source>
        <dbReference type="EMBL" id="ANU62604.1"/>
    </source>
</evidence>
<keyword evidence="1" id="KW-0732">Signal</keyword>
<protein>
    <recommendedName>
        <fullName evidence="4">DUF4249 family protein</fullName>
    </recommendedName>
</protein>
<feature type="chain" id="PRO_5008529209" description="DUF4249 family protein" evidence="1">
    <location>
        <begin position="23"/>
        <end position="282"/>
    </location>
</feature>
<dbReference type="OrthoDB" id="1029380at2"/>
<feature type="signal peptide" evidence="1">
    <location>
        <begin position="1"/>
        <end position="22"/>
    </location>
</feature>
<dbReference type="Proteomes" id="UP000186351">
    <property type="component" value="Chromosome"/>
</dbReference>
<dbReference type="PROSITE" id="PS51257">
    <property type="entry name" value="PROKAR_LIPOPROTEIN"/>
    <property type="match status" value="1"/>
</dbReference>